<proteinExistence type="predicted"/>
<keyword evidence="3" id="KW-1185">Reference proteome</keyword>
<organism evidence="2 3">
    <name type="scientific">Ooceraea biroi</name>
    <name type="common">Clonal raider ant</name>
    <name type="synonym">Cerapachys biroi</name>
    <dbReference type="NCBI Taxonomy" id="2015173"/>
    <lineage>
        <taxon>Eukaryota</taxon>
        <taxon>Metazoa</taxon>
        <taxon>Ecdysozoa</taxon>
        <taxon>Arthropoda</taxon>
        <taxon>Hexapoda</taxon>
        <taxon>Insecta</taxon>
        <taxon>Pterygota</taxon>
        <taxon>Neoptera</taxon>
        <taxon>Endopterygota</taxon>
        <taxon>Hymenoptera</taxon>
        <taxon>Apocrita</taxon>
        <taxon>Aculeata</taxon>
        <taxon>Formicoidea</taxon>
        <taxon>Formicidae</taxon>
        <taxon>Dorylinae</taxon>
        <taxon>Ooceraea</taxon>
    </lineage>
</organism>
<feature type="transmembrane region" description="Helical" evidence="1">
    <location>
        <begin position="65"/>
        <end position="88"/>
    </location>
</feature>
<reference evidence="2 3" key="1">
    <citation type="journal article" date="2014" name="Curr. Biol.">
        <title>The genome of the clonal raider ant Cerapachys biroi.</title>
        <authorList>
            <person name="Oxley P.R."/>
            <person name="Ji L."/>
            <person name="Fetter-Pruneda I."/>
            <person name="McKenzie S.K."/>
            <person name="Li C."/>
            <person name="Hu H."/>
            <person name="Zhang G."/>
            <person name="Kronauer D.J."/>
        </authorList>
    </citation>
    <scope>NUCLEOTIDE SEQUENCE [LARGE SCALE GENOMIC DNA]</scope>
</reference>
<gene>
    <name evidence="2" type="ORF">X777_05880</name>
</gene>
<accession>A0A026WEE0</accession>
<dbReference type="AlphaFoldDB" id="A0A026WEE0"/>
<dbReference type="Proteomes" id="UP000053097">
    <property type="component" value="Unassembled WGS sequence"/>
</dbReference>
<keyword evidence="1" id="KW-0472">Membrane</keyword>
<name>A0A026WEE0_OOCBI</name>
<protein>
    <submittedName>
        <fullName evidence="2">Uncharacterized protein</fullName>
    </submittedName>
</protein>
<evidence type="ECO:0000313" key="3">
    <source>
        <dbReference type="Proteomes" id="UP000053097"/>
    </source>
</evidence>
<dbReference type="EMBL" id="KK107260">
    <property type="protein sequence ID" value="EZA54031.1"/>
    <property type="molecule type" value="Genomic_DNA"/>
</dbReference>
<evidence type="ECO:0000256" key="1">
    <source>
        <dbReference type="SAM" id="Phobius"/>
    </source>
</evidence>
<evidence type="ECO:0000313" key="2">
    <source>
        <dbReference type="EMBL" id="EZA54031.1"/>
    </source>
</evidence>
<keyword evidence="1" id="KW-0812">Transmembrane</keyword>
<sequence length="110" mass="12827">MAMQRRTRARVILHKNIPDWLRHIAETDKRGRLVNKNEMKIISVMYTCGMVTNNLSTSLRIHSLFIYSIFPSIFTNTGFILKDIYLFVKIASRTRANYLPKAISLPRQSI</sequence>
<keyword evidence="1" id="KW-1133">Transmembrane helix</keyword>